<dbReference type="RefSeq" id="WP_212674348.1">
    <property type="nucleotide sequence ID" value="NZ_JAGSPJ010000001.1"/>
</dbReference>
<keyword evidence="2" id="KW-1133">Transmembrane helix</keyword>
<dbReference type="InterPro" id="IPR025698">
    <property type="entry name" value="2TM_dom"/>
</dbReference>
<evidence type="ECO:0000313" key="4">
    <source>
        <dbReference type="EMBL" id="MBR7799251.1"/>
    </source>
</evidence>
<dbReference type="SMART" id="SM00530">
    <property type="entry name" value="HTH_XRE"/>
    <property type="match status" value="1"/>
</dbReference>
<dbReference type="PROSITE" id="PS50943">
    <property type="entry name" value="HTH_CROC1"/>
    <property type="match status" value="1"/>
</dbReference>
<feature type="transmembrane region" description="Helical" evidence="2">
    <location>
        <begin position="116"/>
        <end position="137"/>
    </location>
</feature>
<name>A0A941E0S5_9BURK</name>
<dbReference type="AlphaFoldDB" id="A0A941E0S5"/>
<proteinExistence type="predicted"/>
<sequence length="155" mass="17469">MSIKNLRNERGWTQAQLAEFSGVSQRTIQRIEKGQAATAETAKCLAAVFELPITQLGLIEAVDEAQLNEVEKAELKNIRAIRHLIVELVAYFIVVPLICVASYVHNGEIRNGLGLAVGWGFWLAYQIIELFDAKAFFGANWEKRQLDQRLGRDKK</sequence>
<dbReference type="Proteomes" id="UP000678545">
    <property type="component" value="Unassembled WGS sequence"/>
</dbReference>
<keyword evidence="2" id="KW-0472">Membrane</keyword>
<keyword evidence="2" id="KW-0812">Transmembrane</keyword>
<dbReference type="SUPFAM" id="SSF47413">
    <property type="entry name" value="lambda repressor-like DNA-binding domains"/>
    <property type="match status" value="1"/>
</dbReference>
<dbReference type="EMBL" id="JAGSPJ010000001">
    <property type="protein sequence ID" value="MBR7799251.1"/>
    <property type="molecule type" value="Genomic_DNA"/>
</dbReference>
<keyword evidence="5" id="KW-1185">Reference proteome</keyword>
<evidence type="ECO:0000259" key="3">
    <source>
        <dbReference type="PROSITE" id="PS50943"/>
    </source>
</evidence>
<dbReference type="PANTHER" id="PTHR46558">
    <property type="entry name" value="TRACRIPTIONAL REGULATORY PROTEIN-RELATED-RELATED"/>
    <property type="match status" value="1"/>
</dbReference>
<feature type="transmembrane region" description="Helical" evidence="2">
    <location>
        <begin position="84"/>
        <end position="104"/>
    </location>
</feature>
<comment type="caution">
    <text evidence="4">The sequence shown here is derived from an EMBL/GenBank/DDBJ whole genome shotgun (WGS) entry which is preliminary data.</text>
</comment>
<dbReference type="Pfam" id="PF13239">
    <property type="entry name" value="2TM"/>
    <property type="match status" value="1"/>
</dbReference>
<evidence type="ECO:0000256" key="2">
    <source>
        <dbReference type="SAM" id="Phobius"/>
    </source>
</evidence>
<organism evidence="4 5">
    <name type="scientific">Undibacterium fentianense</name>
    <dbReference type="NCBI Taxonomy" id="2828728"/>
    <lineage>
        <taxon>Bacteria</taxon>
        <taxon>Pseudomonadati</taxon>
        <taxon>Pseudomonadota</taxon>
        <taxon>Betaproteobacteria</taxon>
        <taxon>Burkholderiales</taxon>
        <taxon>Oxalobacteraceae</taxon>
        <taxon>Undibacterium</taxon>
    </lineage>
</organism>
<protein>
    <submittedName>
        <fullName evidence="4">Helix-turn-helix domain-containing protein</fullName>
    </submittedName>
</protein>
<feature type="domain" description="HTH cro/C1-type" evidence="3">
    <location>
        <begin position="3"/>
        <end position="56"/>
    </location>
</feature>
<gene>
    <name evidence="4" type="ORF">KDM90_04495</name>
</gene>
<dbReference type="GO" id="GO:0003677">
    <property type="term" value="F:DNA binding"/>
    <property type="evidence" value="ECO:0007669"/>
    <property type="project" value="UniProtKB-KW"/>
</dbReference>
<dbReference type="Gene3D" id="1.10.260.40">
    <property type="entry name" value="lambda repressor-like DNA-binding domains"/>
    <property type="match status" value="1"/>
</dbReference>
<keyword evidence="1" id="KW-0238">DNA-binding</keyword>
<dbReference type="PANTHER" id="PTHR46558:SF4">
    <property type="entry name" value="DNA-BIDING PHAGE PROTEIN"/>
    <property type="match status" value="1"/>
</dbReference>
<accession>A0A941E0S5</accession>
<dbReference type="Pfam" id="PF01381">
    <property type="entry name" value="HTH_3"/>
    <property type="match status" value="1"/>
</dbReference>
<dbReference type="CDD" id="cd00093">
    <property type="entry name" value="HTH_XRE"/>
    <property type="match status" value="1"/>
</dbReference>
<dbReference type="InterPro" id="IPR010982">
    <property type="entry name" value="Lambda_DNA-bd_dom_sf"/>
</dbReference>
<reference evidence="4" key="1">
    <citation type="submission" date="2021-04" db="EMBL/GenBank/DDBJ databases">
        <title>novel species isolated from subtropical streams in China.</title>
        <authorList>
            <person name="Lu H."/>
        </authorList>
    </citation>
    <scope>NUCLEOTIDE SEQUENCE</scope>
    <source>
        <strain evidence="4">FT137W</strain>
    </source>
</reference>
<dbReference type="InterPro" id="IPR001387">
    <property type="entry name" value="Cro/C1-type_HTH"/>
</dbReference>
<evidence type="ECO:0000256" key="1">
    <source>
        <dbReference type="ARBA" id="ARBA00023125"/>
    </source>
</evidence>
<evidence type="ECO:0000313" key="5">
    <source>
        <dbReference type="Proteomes" id="UP000678545"/>
    </source>
</evidence>